<dbReference type="RefSeq" id="XP_062645666.1">
    <property type="nucleotide sequence ID" value="XM_062793299.1"/>
</dbReference>
<protein>
    <submittedName>
        <fullName evidence="6">Uncharacterized protein</fullName>
    </submittedName>
</protein>
<keyword evidence="7" id="KW-1185">Reference proteome</keyword>
<dbReference type="InterPro" id="IPR045863">
    <property type="entry name" value="CorA_TM1_TM2"/>
</dbReference>
<dbReference type="Proteomes" id="UP001302602">
    <property type="component" value="Unassembled WGS sequence"/>
</dbReference>
<dbReference type="GeneID" id="87830068"/>
<evidence type="ECO:0000313" key="7">
    <source>
        <dbReference type="Proteomes" id="UP001302602"/>
    </source>
</evidence>
<dbReference type="EMBL" id="MU853232">
    <property type="protein sequence ID" value="KAK4121895.1"/>
    <property type="molecule type" value="Genomic_DNA"/>
</dbReference>
<dbReference type="GO" id="GO:0046873">
    <property type="term" value="F:metal ion transmembrane transporter activity"/>
    <property type="evidence" value="ECO:0007669"/>
    <property type="project" value="InterPro"/>
</dbReference>
<feature type="transmembrane region" description="Helical" evidence="5">
    <location>
        <begin position="49"/>
        <end position="66"/>
    </location>
</feature>
<evidence type="ECO:0000256" key="2">
    <source>
        <dbReference type="ARBA" id="ARBA00022692"/>
    </source>
</evidence>
<proteinExistence type="predicted"/>
<evidence type="ECO:0000256" key="3">
    <source>
        <dbReference type="ARBA" id="ARBA00022989"/>
    </source>
</evidence>
<comment type="caution">
    <text evidence="6">The sequence shown here is derived from an EMBL/GenBank/DDBJ whole genome shotgun (WGS) entry which is preliminary data.</text>
</comment>
<evidence type="ECO:0000256" key="4">
    <source>
        <dbReference type="ARBA" id="ARBA00023136"/>
    </source>
</evidence>
<comment type="subcellular location">
    <subcellularLocation>
        <location evidence="1">Membrane</location>
        <topology evidence="1">Multi-pass membrane protein</topology>
    </subcellularLocation>
</comment>
<keyword evidence="2 5" id="KW-0812">Transmembrane</keyword>
<gene>
    <name evidence="6" type="ORF">N657DRAFT_647380</name>
</gene>
<dbReference type="SUPFAM" id="SSF144083">
    <property type="entry name" value="Magnesium transport protein CorA, transmembrane region"/>
    <property type="match status" value="1"/>
</dbReference>
<dbReference type="Gene3D" id="1.20.58.340">
    <property type="entry name" value="Magnesium transport protein CorA, transmembrane region"/>
    <property type="match status" value="1"/>
</dbReference>
<dbReference type="Pfam" id="PF01544">
    <property type="entry name" value="CorA"/>
    <property type="match status" value="1"/>
</dbReference>
<evidence type="ECO:0000313" key="6">
    <source>
        <dbReference type="EMBL" id="KAK4121895.1"/>
    </source>
</evidence>
<reference evidence="6" key="1">
    <citation type="journal article" date="2023" name="Mol. Phylogenet. Evol.">
        <title>Genome-scale phylogeny and comparative genomics of the fungal order Sordariales.</title>
        <authorList>
            <person name="Hensen N."/>
            <person name="Bonometti L."/>
            <person name="Westerberg I."/>
            <person name="Brannstrom I.O."/>
            <person name="Guillou S."/>
            <person name="Cros-Aarteil S."/>
            <person name="Calhoun S."/>
            <person name="Haridas S."/>
            <person name="Kuo A."/>
            <person name="Mondo S."/>
            <person name="Pangilinan J."/>
            <person name="Riley R."/>
            <person name="LaButti K."/>
            <person name="Andreopoulos B."/>
            <person name="Lipzen A."/>
            <person name="Chen C."/>
            <person name="Yan M."/>
            <person name="Daum C."/>
            <person name="Ng V."/>
            <person name="Clum A."/>
            <person name="Steindorff A."/>
            <person name="Ohm R.A."/>
            <person name="Martin F."/>
            <person name="Silar P."/>
            <person name="Natvig D.O."/>
            <person name="Lalanne C."/>
            <person name="Gautier V."/>
            <person name="Ament-Velasquez S.L."/>
            <person name="Kruys A."/>
            <person name="Hutchinson M.I."/>
            <person name="Powell A.J."/>
            <person name="Barry K."/>
            <person name="Miller A.N."/>
            <person name="Grigoriev I.V."/>
            <person name="Debuchy R."/>
            <person name="Gladieux P."/>
            <person name="Hiltunen Thoren M."/>
            <person name="Johannesson H."/>
        </authorList>
    </citation>
    <scope>NUCLEOTIDE SEQUENCE</scope>
    <source>
        <strain evidence="6">CBS 731.68</strain>
    </source>
</reference>
<dbReference type="AlphaFoldDB" id="A0AAN6Z1B0"/>
<reference evidence="6" key="2">
    <citation type="submission" date="2023-05" db="EMBL/GenBank/DDBJ databases">
        <authorList>
            <consortium name="Lawrence Berkeley National Laboratory"/>
            <person name="Steindorff A."/>
            <person name="Hensen N."/>
            <person name="Bonometti L."/>
            <person name="Westerberg I."/>
            <person name="Brannstrom I.O."/>
            <person name="Guillou S."/>
            <person name="Cros-Aarteil S."/>
            <person name="Calhoun S."/>
            <person name="Haridas S."/>
            <person name="Kuo A."/>
            <person name="Mondo S."/>
            <person name="Pangilinan J."/>
            <person name="Riley R."/>
            <person name="Labutti K."/>
            <person name="Andreopoulos B."/>
            <person name="Lipzen A."/>
            <person name="Chen C."/>
            <person name="Yanf M."/>
            <person name="Daum C."/>
            <person name="Ng V."/>
            <person name="Clum A."/>
            <person name="Ohm R."/>
            <person name="Martin F."/>
            <person name="Silar P."/>
            <person name="Natvig D."/>
            <person name="Lalanne C."/>
            <person name="Gautier V."/>
            <person name="Ament-Velasquez S.L."/>
            <person name="Kruys A."/>
            <person name="Hutchinson M.I."/>
            <person name="Powell A.J."/>
            <person name="Barry K."/>
            <person name="Miller A.N."/>
            <person name="Grigoriev I.V."/>
            <person name="Debuchy R."/>
            <person name="Gladieux P."/>
            <person name="Thoren M.H."/>
            <person name="Johannesson H."/>
        </authorList>
    </citation>
    <scope>NUCLEOTIDE SEQUENCE</scope>
    <source>
        <strain evidence="6">CBS 731.68</strain>
    </source>
</reference>
<evidence type="ECO:0000256" key="5">
    <source>
        <dbReference type="SAM" id="Phobius"/>
    </source>
</evidence>
<name>A0AAN6Z1B0_9PEZI</name>
<sequence>MAGDQNKAIFVFTALALVFLPLSFSASYFGMNLKGLTDMDRTVTDIWKVCETVSFCIILQVILLAFRYRIATRLSP</sequence>
<keyword evidence="4 5" id="KW-0472">Membrane</keyword>
<evidence type="ECO:0000256" key="1">
    <source>
        <dbReference type="ARBA" id="ARBA00004141"/>
    </source>
</evidence>
<dbReference type="InterPro" id="IPR002523">
    <property type="entry name" value="MgTranspt_CorA/ZnTranspt_ZntB"/>
</dbReference>
<accession>A0AAN6Z1B0</accession>
<organism evidence="6 7">
    <name type="scientific">Parathielavia appendiculata</name>
    <dbReference type="NCBI Taxonomy" id="2587402"/>
    <lineage>
        <taxon>Eukaryota</taxon>
        <taxon>Fungi</taxon>
        <taxon>Dikarya</taxon>
        <taxon>Ascomycota</taxon>
        <taxon>Pezizomycotina</taxon>
        <taxon>Sordariomycetes</taxon>
        <taxon>Sordariomycetidae</taxon>
        <taxon>Sordariales</taxon>
        <taxon>Chaetomiaceae</taxon>
        <taxon>Parathielavia</taxon>
    </lineage>
</organism>
<dbReference type="GO" id="GO:0016020">
    <property type="term" value="C:membrane"/>
    <property type="evidence" value="ECO:0007669"/>
    <property type="project" value="UniProtKB-SubCell"/>
</dbReference>
<keyword evidence="3 5" id="KW-1133">Transmembrane helix</keyword>